<dbReference type="InterPro" id="IPR029052">
    <property type="entry name" value="Metallo-depent_PP-like"/>
</dbReference>
<dbReference type="EMBL" id="QXQA01000004">
    <property type="protein sequence ID" value="RIX53732.1"/>
    <property type="molecule type" value="Genomic_DNA"/>
</dbReference>
<proteinExistence type="inferred from homology"/>
<dbReference type="CDD" id="cd07381">
    <property type="entry name" value="MPP_CapA"/>
    <property type="match status" value="1"/>
</dbReference>
<evidence type="ECO:0000313" key="5">
    <source>
        <dbReference type="EMBL" id="RIX53732.1"/>
    </source>
</evidence>
<comment type="similarity">
    <text evidence="1">Belongs to the CapA family.</text>
</comment>
<evidence type="ECO:0000256" key="2">
    <source>
        <dbReference type="SAM" id="MobiDB-lite"/>
    </source>
</evidence>
<dbReference type="InterPro" id="IPR019079">
    <property type="entry name" value="Capsule_synth_CapA"/>
</dbReference>
<organism evidence="5 6">
    <name type="scientific">Paenibacillus nanensis</name>
    <dbReference type="NCBI Taxonomy" id="393251"/>
    <lineage>
        <taxon>Bacteria</taxon>
        <taxon>Bacillati</taxon>
        <taxon>Bacillota</taxon>
        <taxon>Bacilli</taxon>
        <taxon>Bacillales</taxon>
        <taxon>Paenibacillaceae</taxon>
        <taxon>Paenibacillus</taxon>
    </lineage>
</organism>
<keyword evidence="3" id="KW-0472">Membrane</keyword>
<dbReference type="OrthoDB" id="9810906at2"/>
<sequence>MRRSTRHKRRRKLFWIPLTALLAAASLVVIYLLVQPIWPGSSGPEETSNDAADSASIDPAASATPPPPTPEPTPPEPVFEDAVWIGVGDVMSHSPQLPGAYDAELDTYDFTPFFEEVKPILAQGDWVMANMETPVAGKDFGYSGYPTFNAPVELAEALKGAGFNLLSTANNHSLDKGEKGLLRTLEHLKELGFTTVGTAASQEEADTPVISEQNGIRMGLLSYTYGTNGIPIPEGKPYLVSLIDEEKMKSDIRKLRDAGADVVTIALHFGNEYQTTPTEEQKRLARALVAAGADIIAGSHPHVIQPYEVIETEDLNGQTKKALIIYSMGNFISNQRGDSKDYGVIFKVGVRKNVTEGTTTLTDVEAIPTWVHRYQPDRYYRYRVLPVEETIAAMDDELLGTNIYKQLQTDYDMLIQRLESLQ</sequence>
<dbReference type="SMART" id="SM00854">
    <property type="entry name" value="PGA_cap"/>
    <property type="match status" value="1"/>
</dbReference>
<evidence type="ECO:0000313" key="6">
    <source>
        <dbReference type="Proteomes" id="UP000266482"/>
    </source>
</evidence>
<gene>
    <name evidence="5" type="ORF">D3P08_08990</name>
</gene>
<evidence type="ECO:0000259" key="4">
    <source>
        <dbReference type="SMART" id="SM00854"/>
    </source>
</evidence>
<dbReference type="AlphaFoldDB" id="A0A3A1V2Z6"/>
<dbReference type="Proteomes" id="UP000266482">
    <property type="component" value="Unassembled WGS sequence"/>
</dbReference>
<dbReference type="PANTHER" id="PTHR33393:SF12">
    <property type="entry name" value="CAPSULE BIOSYNTHESIS PROTEIN CAPA"/>
    <property type="match status" value="1"/>
</dbReference>
<comment type="caution">
    <text evidence="5">The sequence shown here is derived from an EMBL/GenBank/DDBJ whole genome shotgun (WGS) entry which is preliminary data.</text>
</comment>
<dbReference type="RefSeq" id="WP_119599493.1">
    <property type="nucleotide sequence ID" value="NZ_QXQA01000004.1"/>
</dbReference>
<dbReference type="Gene3D" id="3.60.21.10">
    <property type="match status" value="1"/>
</dbReference>
<feature type="compositionally biased region" description="Low complexity" evidence="2">
    <location>
        <begin position="50"/>
        <end position="63"/>
    </location>
</feature>
<dbReference type="SUPFAM" id="SSF56300">
    <property type="entry name" value="Metallo-dependent phosphatases"/>
    <property type="match status" value="1"/>
</dbReference>
<protein>
    <submittedName>
        <fullName evidence="5">CapA family protein</fullName>
    </submittedName>
</protein>
<keyword evidence="3" id="KW-0812">Transmembrane</keyword>
<feature type="compositionally biased region" description="Pro residues" evidence="2">
    <location>
        <begin position="64"/>
        <end position="77"/>
    </location>
</feature>
<accession>A0A3A1V2Z6</accession>
<evidence type="ECO:0000256" key="3">
    <source>
        <dbReference type="SAM" id="Phobius"/>
    </source>
</evidence>
<evidence type="ECO:0000256" key="1">
    <source>
        <dbReference type="ARBA" id="ARBA00005662"/>
    </source>
</evidence>
<dbReference type="PANTHER" id="PTHR33393">
    <property type="entry name" value="POLYGLUTAMINE SYNTHESIS ACCESSORY PROTEIN RV0574C-RELATED"/>
    <property type="match status" value="1"/>
</dbReference>
<keyword evidence="6" id="KW-1185">Reference proteome</keyword>
<feature type="region of interest" description="Disordered" evidence="2">
    <location>
        <begin position="42"/>
        <end position="79"/>
    </location>
</feature>
<feature type="domain" description="Capsule synthesis protein CapA" evidence="4">
    <location>
        <begin position="83"/>
        <end position="335"/>
    </location>
</feature>
<feature type="transmembrane region" description="Helical" evidence="3">
    <location>
        <begin position="12"/>
        <end position="34"/>
    </location>
</feature>
<name>A0A3A1V2Z6_9BACL</name>
<dbReference type="Pfam" id="PF09587">
    <property type="entry name" value="PGA_cap"/>
    <property type="match status" value="1"/>
</dbReference>
<keyword evidence="3" id="KW-1133">Transmembrane helix</keyword>
<dbReference type="InterPro" id="IPR052169">
    <property type="entry name" value="CW_Biosynth-Accessory"/>
</dbReference>
<reference evidence="5 6" key="1">
    <citation type="submission" date="2018-09" db="EMBL/GenBank/DDBJ databases">
        <title>Paenibacillus aracenensis nov. sp. isolated from a cave in southern Spain.</title>
        <authorList>
            <person name="Jurado V."/>
            <person name="Gutierrez-Patricio S."/>
            <person name="Gonzalez-Pimentel J.L."/>
            <person name="Miller A.Z."/>
            <person name="Laiz L."/>
            <person name="Saiz-Jimenez C."/>
        </authorList>
    </citation>
    <scope>NUCLEOTIDE SEQUENCE [LARGE SCALE GENOMIC DNA]</scope>
    <source>
        <strain evidence="5 6">DSM 22867</strain>
    </source>
</reference>